<evidence type="ECO:0000313" key="6">
    <source>
        <dbReference type="EMBL" id="OAE34739.1"/>
    </source>
</evidence>
<dbReference type="SUPFAM" id="SSF47616">
    <property type="entry name" value="GST C-terminal domain-like"/>
    <property type="match status" value="1"/>
</dbReference>
<comment type="caution">
    <text evidence="6">The sequence shown here is derived from an EMBL/GenBank/DDBJ whole genome shotgun (WGS) entry which is preliminary data.</text>
</comment>
<dbReference type="PANTHER" id="PTHR11260">
    <property type="entry name" value="GLUTATHIONE S-TRANSFERASE, GST, SUPERFAMILY, GST DOMAIN CONTAINING"/>
    <property type="match status" value="1"/>
</dbReference>
<dbReference type="InterPro" id="IPR040079">
    <property type="entry name" value="Glutathione_S-Trfase"/>
</dbReference>
<dbReference type="Pfam" id="PF02798">
    <property type="entry name" value="GST_N"/>
    <property type="match status" value="1"/>
</dbReference>
<dbReference type="SFLD" id="SFLDS00019">
    <property type="entry name" value="Glutathione_Transferase_(cytos"/>
    <property type="match status" value="1"/>
</dbReference>
<keyword evidence="7" id="KW-1185">Reference proteome</keyword>
<proteinExistence type="predicted"/>
<dbReference type="SFLD" id="SFLDG00358">
    <property type="entry name" value="Main_(cytGST)"/>
    <property type="match status" value="1"/>
</dbReference>
<evidence type="ECO:0000313" key="7">
    <source>
        <dbReference type="Proteomes" id="UP000077202"/>
    </source>
</evidence>
<dbReference type="EMBL" id="LVLJ01000312">
    <property type="protein sequence ID" value="OAE34739.1"/>
    <property type="molecule type" value="Genomic_DNA"/>
</dbReference>
<gene>
    <name evidence="6" type="ORF">AXG93_2528s1040</name>
</gene>
<dbReference type="PROSITE" id="PS50404">
    <property type="entry name" value="GST_NTER"/>
    <property type="match status" value="1"/>
</dbReference>
<protein>
    <recommendedName>
        <fullName evidence="1">glutathione transferase</fullName>
        <ecNumber evidence="1">2.5.1.18</ecNumber>
    </recommendedName>
</protein>
<dbReference type="InterPro" id="IPR010987">
    <property type="entry name" value="Glutathione-S-Trfase_C-like"/>
</dbReference>
<dbReference type="Gene3D" id="1.20.1050.10">
    <property type="match status" value="1"/>
</dbReference>
<feature type="domain" description="GST N-terminal" evidence="4">
    <location>
        <begin position="10"/>
        <end position="89"/>
    </location>
</feature>
<dbReference type="Gene3D" id="3.40.30.10">
    <property type="entry name" value="Glutaredoxin"/>
    <property type="match status" value="1"/>
</dbReference>
<evidence type="ECO:0000256" key="2">
    <source>
        <dbReference type="ARBA" id="ARBA00022679"/>
    </source>
</evidence>
<dbReference type="Proteomes" id="UP000077202">
    <property type="component" value="Unassembled WGS sequence"/>
</dbReference>
<keyword evidence="2" id="KW-0808">Transferase</keyword>
<dbReference type="GO" id="GO:0006749">
    <property type="term" value="P:glutathione metabolic process"/>
    <property type="evidence" value="ECO:0007669"/>
    <property type="project" value="TreeGrafter"/>
</dbReference>
<dbReference type="SFLD" id="SFLDG01152">
    <property type="entry name" value="Main.3:_Omega-_and_Tau-like"/>
    <property type="match status" value="1"/>
</dbReference>
<evidence type="ECO:0000259" key="4">
    <source>
        <dbReference type="PROSITE" id="PS50404"/>
    </source>
</evidence>
<dbReference type="EC" id="2.5.1.18" evidence="1"/>
<sequence length="265" mass="29900">MSEIRTVAQIPTRLLTTKVSFFGCRVEIALREKGIPFSRDEVDLNCKPKLLLDLNPIYKKVPVVIHDGKAIAESLIILEYLEEVFPEVPLYPKEPFERANVRFWIDYMYKAFHSMHAAMMYRKGSLERIAAADHSMEGLRKIDETMTTLSADGPFFSGMEFSILDVVLAPLVTALTSIDALGGITLPGFDECPRLHKWIGFMQTHPSFLASLPSSDVVFKTLLRTLYDALGRQDKPLFRHVASSHKPLTKPAAIPVSNIVQILRR</sequence>
<dbReference type="InterPro" id="IPR036282">
    <property type="entry name" value="Glutathione-S-Trfase_C_sf"/>
</dbReference>
<dbReference type="PROSITE" id="PS50405">
    <property type="entry name" value="GST_CTER"/>
    <property type="match status" value="1"/>
</dbReference>
<reference evidence="6" key="1">
    <citation type="submission" date="2016-03" db="EMBL/GenBank/DDBJ databases">
        <title>Mechanisms controlling the formation of the plant cell surface in tip-growing cells are functionally conserved among land plants.</title>
        <authorList>
            <person name="Honkanen S."/>
            <person name="Jones V.A."/>
            <person name="Morieri G."/>
            <person name="Champion C."/>
            <person name="Hetherington A.J."/>
            <person name="Kelly S."/>
            <person name="Saint-Marcoux D."/>
            <person name="Proust H."/>
            <person name="Prescott H."/>
            <person name="Dolan L."/>
        </authorList>
    </citation>
    <scope>NUCLEOTIDE SEQUENCE [LARGE SCALE GENOMIC DNA]</scope>
    <source>
        <tissue evidence="6">Whole gametophyte</tissue>
    </source>
</reference>
<dbReference type="GO" id="GO:0005737">
    <property type="term" value="C:cytoplasm"/>
    <property type="evidence" value="ECO:0007669"/>
    <property type="project" value="TreeGrafter"/>
</dbReference>
<comment type="catalytic activity">
    <reaction evidence="3">
        <text>RX + glutathione = an S-substituted glutathione + a halide anion + H(+)</text>
        <dbReference type="Rhea" id="RHEA:16437"/>
        <dbReference type="ChEBI" id="CHEBI:15378"/>
        <dbReference type="ChEBI" id="CHEBI:16042"/>
        <dbReference type="ChEBI" id="CHEBI:17792"/>
        <dbReference type="ChEBI" id="CHEBI:57925"/>
        <dbReference type="ChEBI" id="CHEBI:90779"/>
        <dbReference type="EC" id="2.5.1.18"/>
    </reaction>
</comment>
<name>A0A176WNU4_MARPO</name>
<dbReference type="InterPro" id="IPR036249">
    <property type="entry name" value="Thioredoxin-like_sf"/>
</dbReference>
<dbReference type="PANTHER" id="PTHR11260:SF676">
    <property type="entry name" value="GLUTATHIONE S-TRANSFERASE U8"/>
    <property type="match status" value="1"/>
</dbReference>
<dbReference type="GO" id="GO:0004364">
    <property type="term" value="F:glutathione transferase activity"/>
    <property type="evidence" value="ECO:0007669"/>
    <property type="project" value="UniProtKB-EC"/>
</dbReference>
<evidence type="ECO:0000259" key="5">
    <source>
        <dbReference type="PROSITE" id="PS50405"/>
    </source>
</evidence>
<dbReference type="InterPro" id="IPR004045">
    <property type="entry name" value="Glutathione_S-Trfase_N"/>
</dbReference>
<evidence type="ECO:0000256" key="3">
    <source>
        <dbReference type="ARBA" id="ARBA00047960"/>
    </source>
</evidence>
<evidence type="ECO:0000256" key="1">
    <source>
        <dbReference type="ARBA" id="ARBA00012452"/>
    </source>
</evidence>
<organism evidence="6 7">
    <name type="scientific">Marchantia polymorpha subsp. ruderalis</name>
    <dbReference type="NCBI Taxonomy" id="1480154"/>
    <lineage>
        <taxon>Eukaryota</taxon>
        <taxon>Viridiplantae</taxon>
        <taxon>Streptophyta</taxon>
        <taxon>Embryophyta</taxon>
        <taxon>Marchantiophyta</taxon>
        <taxon>Marchantiopsida</taxon>
        <taxon>Marchantiidae</taxon>
        <taxon>Marchantiales</taxon>
        <taxon>Marchantiaceae</taxon>
        <taxon>Marchantia</taxon>
    </lineage>
</organism>
<dbReference type="InterPro" id="IPR045073">
    <property type="entry name" value="Omega/Tau-like"/>
</dbReference>
<dbReference type="SUPFAM" id="SSF52833">
    <property type="entry name" value="Thioredoxin-like"/>
    <property type="match status" value="1"/>
</dbReference>
<dbReference type="AlphaFoldDB" id="A0A176WNU4"/>
<accession>A0A176WNU4</accession>
<feature type="domain" description="GST C-terminal" evidence="5">
    <location>
        <begin position="94"/>
        <end position="237"/>
    </location>
</feature>
<dbReference type="Pfam" id="PF13410">
    <property type="entry name" value="GST_C_2"/>
    <property type="match status" value="1"/>
</dbReference>